<dbReference type="Proteomes" id="UP000799778">
    <property type="component" value="Unassembled WGS sequence"/>
</dbReference>
<dbReference type="InterPro" id="IPR036291">
    <property type="entry name" value="NAD(P)-bd_dom_sf"/>
</dbReference>
<dbReference type="InterPro" id="IPR020843">
    <property type="entry name" value="ER"/>
</dbReference>
<dbReference type="EMBL" id="ML978069">
    <property type="protein sequence ID" value="KAF2015427.1"/>
    <property type="molecule type" value="Genomic_DNA"/>
</dbReference>
<dbReference type="CDD" id="cd08249">
    <property type="entry name" value="enoyl_reductase_like"/>
    <property type="match status" value="1"/>
</dbReference>
<organism evidence="5 6">
    <name type="scientific">Aaosphaeria arxii CBS 175.79</name>
    <dbReference type="NCBI Taxonomy" id="1450172"/>
    <lineage>
        <taxon>Eukaryota</taxon>
        <taxon>Fungi</taxon>
        <taxon>Dikarya</taxon>
        <taxon>Ascomycota</taxon>
        <taxon>Pezizomycotina</taxon>
        <taxon>Dothideomycetes</taxon>
        <taxon>Pleosporomycetidae</taxon>
        <taxon>Pleosporales</taxon>
        <taxon>Pleosporales incertae sedis</taxon>
        <taxon>Aaosphaeria</taxon>
    </lineage>
</organism>
<evidence type="ECO:0000259" key="4">
    <source>
        <dbReference type="SMART" id="SM00829"/>
    </source>
</evidence>
<dbReference type="Gene3D" id="3.90.180.10">
    <property type="entry name" value="Medium-chain alcohol dehydrogenases, catalytic domain"/>
    <property type="match status" value="1"/>
</dbReference>
<dbReference type="PANTHER" id="PTHR45348">
    <property type="entry name" value="HYPOTHETICAL OXIDOREDUCTASE (EUROFUNG)"/>
    <property type="match status" value="1"/>
</dbReference>
<evidence type="ECO:0000256" key="2">
    <source>
        <dbReference type="ARBA" id="ARBA00011245"/>
    </source>
</evidence>
<dbReference type="SUPFAM" id="SSF51735">
    <property type="entry name" value="NAD(P)-binding Rossmann-fold domains"/>
    <property type="match status" value="1"/>
</dbReference>
<evidence type="ECO:0000313" key="6">
    <source>
        <dbReference type="Proteomes" id="UP000799778"/>
    </source>
</evidence>
<dbReference type="InterPro" id="IPR013154">
    <property type="entry name" value="ADH-like_N"/>
</dbReference>
<dbReference type="GO" id="GO:0016651">
    <property type="term" value="F:oxidoreductase activity, acting on NAD(P)H"/>
    <property type="evidence" value="ECO:0007669"/>
    <property type="project" value="InterPro"/>
</dbReference>
<comment type="similarity">
    <text evidence="1">Belongs to the zinc-containing alcohol dehydrogenase family.</text>
</comment>
<dbReference type="PANTHER" id="PTHR45348:SF2">
    <property type="entry name" value="ZINC-TYPE ALCOHOL DEHYDROGENASE-LIKE PROTEIN C2E1P3.01"/>
    <property type="match status" value="1"/>
</dbReference>
<evidence type="ECO:0000256" key="1">
    <source>
        <dbReference type="ARBA" id="ARBA00008072"/>
    </source>
</evidence>
<feature type="domain" description="Enoyl reductase (ER)" evidence="4">
    <location>
        <begin position="13"/>
        <end position="337"/>
    </location>
</feature>
<sequence length="339" mass="35064">MSNKAAWITEAKGNPLKVDDAELPKAGPNEVIIKNHAVAVNPVDWKIQDSGFFLQKYPNVLGTDVAGEVHEVGEGVTHVKKGDRVIGHAFSLVTNAPRNGGFQLYSAINAIVVSKIPSSLSYASAAVLPLAISTAAACLFKKEALALPLPTSTSPQNTGKSVLVWGGSSSVGATAIQLAVGAGVKVVSVASKHNIAKLKELGASDVFDYNSPTVADDVISALQGTEFAGVCDCIGSEDAVKAWTPVFKKLGGQYGSVNPRVTGLPEGITGAPVFAPSVGLADRYVGEAVWAKYVPAALEAGKLQAKPDPIVIEGGLDKVQSGLDKLRQGVSYAKVVIAL</sequence>
<keyword evidence="6" id="KW-1185">Reference proteome</keyword>
<name>A0A6A5XRG6_9PLEO</name>
<dbReference type="InterPro" id="IPR011032">
    <property type="entry name" value="GroES-like_sf"/>
</dbReference>
<dbReference type="InterPro" id="IPR013149">
    <property type="entry name" value="ADH-like_C"/>
</dbReference>
<evidence type="ECO:0000256" key="3">
    <source>
        <dbReference type="ARBA" id="ARBA00023002"/>
    </source>
</evidence>
<dbReference type="RefSeq" id="XP_033383766.1">
    <property type="nucleotide sequence ID" value="XM_033533822.1"/>
</dbReference>
<accession>A0A6A5XRG6</accession>
<dbReference type="Pfam" id="PF08240">
    <property type="entry name" value="ADH_N"/>
    <property type="match status" value="1"/>
</dbReference>
<protein>
    <submittedName>
        <fullName evidence="5">GroES-like protein</fullName>
    </submittedName>
</protein>
<reference evidence="5" key="1">
    <citation type="journal article" date="2020" name="Stud. Mycol.">
        <title>101 Dothideomycetes genomes: a test case for predicting lifestyles and emergence of pathogens.</title>
        <authorList>
            <person name="Haridas S."/>
            <person name="Albert R."/>
            <person name="Binder M."/>
            <person name="Bloem J."/>
            <person name="Labutti K."/>
            <person name="Salamov A."/>
            <person name="Andreopoulos B."/>
            <person name="Baker S."/>
            <person name="Barry K."/>
            <person name="Bills G."/>
            <person name="Bluhm B."/>
            <person name="Cannon C."/>
            <person name="Castanera R."/>
            <person name="Culley D."/>
            <person name="Daum C."/>
            <person name="Ezra D."/>
            <person name="Gonzalez J."/>
            <person name="Henrissat B."/>
            <person name="Kuo A."/>
            <person name="Liang C."/>
            <person name="Lipzen A."/>
            <person name="Lutzoni F."/>
            <person name="Magnuson J."/>
            <person name="Mondo S."/>
            <person name="Nolan M."/>
            <person name="Ohm R."/>
            <person name="Pangilinan J."/>
            <person name="Park H.-J."/>
            <person name="Ramirez L."/>
            <person name="Alfaro M."/>
            <person name="Sun H."/>
            <person name="Tritt A."/>
            <person name="Yoshinaga Y."/>
            <person name="Zwiers L.-H."/>
            <person name="Turgeon B."/>
            <person name="Goodwin S."/>
            <person name="Spatafora J."/>
            <person name="Crous P."/>
            <person name="Grigoriev I."/>
        </authorList>
    </citation>
    <scope>NUCLEOTIDE SEQUENCE</scope>
    <source>
        <strain evidence="5">CBS 175.79</strain>
    </source>
</reference>
<gene>
    <name evidence="5" type="ORF">BU24DRAFT_491671</name>
</gene>
<dbReference type="SMART" id="SM00829">
    <property type="entry name" value="PKS_ER"/>
    <property type="match status" value="1"/>
</dbReference>
<comment type="subunit">
    <text evidence="2">Monomer.</text>
</comment>
<proteinExistence type="inferred from homology"/>
<dbReference type="SUPFAM" id="SSF50129">
    <property type="entry name" value="GroES-like"/>
    <property type="match status" value="1"/>
</dbReference>
<evidence type="ECO:0000313" key="5">
    <source>
        <dbReference type="EMBL" id="KAF2015427.1"/>
    </source>
</evidence>
<dbReference type="InterPro" id="IPR047122">
    <property type="entry name" value="Trans-enoyl_RdTase-like"/>
</dbReference>
<dbReference type="AlphaFoldDB" id="A0A6A5XRG6"/>
<dbReference type="GeneID" id="54291219"/>
<dbReference type="Gene3D" id="3.40.50.720">
    <property type="entry name" value="NAD(P)-binding Rossmann-like Domain"/>
    <property type="match status" value="1"/>
</dbReference>
<keyword evidence="3" id="KW-0560">Oxidoreductase</keyword>
<dbReference type="OrthoDB" id="48317at2759"/>
<dbReference type="Pfam" id="PF00107">
    <property type="entry name" value="ADH_zinc_N"/>
    <property type="match status" value="1"/>
</dbReference>